<comment type="similarity">
    <text evidence="5">Belongs to the protein kinase superfamily.</text>
</comment>
<dbReference type="EC" id="2.7.11.1" evidence="1"/>
<feature type="compositionally biased region" description="Basic and acidic residues" evidence="6">
    <location>
        <begin position="1"/>
        <end position="11"/>
    </location>
</feature>
<dbReference type="GO" id="GO:0004674">
    <property type="term" value="F:protein serine/threonine kinase activity"/>
    <property type="evidence" value="ECO:0007669"/>
    <property type="project" value="UniProtKB-KW"/>
</dbReference>
<dbReference type="Pfam" id="PF00069">
    <property type="entry name" value="Pkinase"/>
    <property type="match status" value="1"/>
</dbReference>
<keyword evidence="5" id="KW-0723">Serine/threonine-protein kinase</keyword>
<comment type="caution">
    <text evidence="8">The sequence shown here is derived from an EMBL/GenBank/DDBJ whole genome shotgun (WGS) entry which is preliminary data.</text>
</comment>
<reference evidence="8" key="1">
    <citation type="journal article" date="2021" name="Nat. Commun.">
        <title>Genetic determinants of endophytism in the Arabidopsis root mycobiome.</title>
        <authorList>
            <person name="Mesny F."/>
            <person name="Miyauchi S."/>
            <person name="Thiergart T."/>
            <person name="Pickel B."/>
            <person name="Atanasova L."/>
            <person name="Karlsson M."/>
            <person name="Huettel B."/>
            <person name="Barry K.W."/>
            <person name="Haridas S."/>
            <person name="Chen C."/>
            <person name="Bauer D."/>
            <person name="Andreopoulos W."/>
            <person name="Pangilinan J."/>
            <person name="LaButti K."/>
            <person name="Riley R."/>
            <person name="Lipzen A."/>
            <person name="Clum A."/>
            <person name="Drula E."/>
            <person name="Henrissat B."/>
            <person name="Kohler A."/>
            <person name="Grigoriev I.V."/>
            <person name="Martin F.M."/>
            <person name="Hacquard S."/>
        </authorList>
    </citation>
    <scope>NUCLEOTIDE SEQUENCE</scope>
    <source>
        <strain evidence="8">FSSC 5 MPI-SDFR-AT-0091</strain>
    </source>
</reference>
<proteinExistence type="inferred from homology"/>
<dbReference type="AlphaFoldDB" id="A0A9P9GZS4"/>
<keyword evidence="8" id="KW-0418">Kinase</keyword>
<evidence type="ECO:0000256" key="6">
    <source>
        <dbReference type="SAM" id="MobiDB-lite"/>
    </source>
</evidence>
<evidence type="ECO:0000256" key="4">
    <source>
        <dbReference type="PROSITE-ProRule" id="PRU10141"/>
    </source>
</evidence>
<dbReference type="EMBL" id="JAGTJS010000014">
    <property type="protein sequence ID" value="KAH7248356.1"/>
    <property type="molecule type" value="Genomic_DNA"/>
</dbReference>
<dbReference type="CDD" id="cd14016">
    <property type="entry name" value="STKc_CK1"/>
    <property type="match status" value="1"/>
</dbReference>
<dbReference type="SMART" id="SM00220">
    <property type="entry name" value="S_TKc"/>
    <property type="match status" value="1"/>
</dbReference>
<dbReference type="InterPro" id="IPR050235">
    <property type="entry name" value="CK1_Ser-Thr_kinase"/>
</dbReference>
<keyword evidence="2 4" id="KW-0547">Nucleotide-binding</keyword>
<gene>
    <name evidence="8" type="ORF">B0J15DRAFT_498337</name>
</gene>
<dbReference type="PROSITE" id="PS50011">
    <property type="entry name" value="PROTEIN_KINASE_DOM"/>
    <property type="match status" value="1"/>
</dbReference>
<sequence>MMYPKRTDSSSDHMGCLGDPAHEAKQPSAMGSGGMDSPDWDWSKLEAEEASKGNLIQGDQDQPGYQVGKRIGQGAFGVVYEGVDLSSRRPVAIKFEPLHPPVPQLRDEYRACKKLAGCDGIPNVHHFGRHYLNNILVLDLLGTNLEDLFESCGRRFTIKTIVGVGKQMISRLESLHGNNYIHRDIKPENFLTGGLDATDKIFLIDLAMAKEYLDRKSNEHISYREGRSLVGTPRYMSINTHLGREQSRRDDLEALAYVLIYFLKGRLPWQGITDADKKRRYELIGKRKQAITVEELCEGCPTQVSAFLRHVRGLGFEDPPDYGHLRDLLSQALKDSREVDNGRYDWDEKAGEKVITSSPNAYEAANIGSKTRAPQTLKREMTLLGPEHFPRPLKKRSHETISAAAADDDDWKR</sequence>
<evidence type="ECO:0000259" key="7">
    <source>
        <dbReference type="PROSITE" id="PS50011"/>
    </source>
</evidence>
<dbReference type="PROSITE" id="PS00107">
    <property type="entry name" value="PROTEIN_KINASE_ATP"/>
    <property type="match status" value="1"/>
</dbReference>
<evidence type="ECO:0000313" key="8">
    <source>
        <dbReference type="EMBL" id="KAH7248356.1"/>
    </source>
</evidence>
<dbReference type="InterPro" id="IPR000719">
    <property type="entry name" value="Prot_kinase_dom"/>
</dbReference>
<accession>A0A9P9GZS4</accession>
<evidence type="ECO:0000313" key="9">
    <source>
        <dbReference type="Proteomes" id="UP000736672"/>
    </source>
</evidence>
<evidence type="ECO:0000256" key="1">
    <source>
        <dbReference type="ARBA" id="ARBA00012513"/>
    </source>
</evidence>
<dbReference type="PROSITE" id="PS00108">
    <property type="entry name" value="PROTEIN_KINASE_ST"/>
    <property type="match status" value="1"/>
</dbReference>
<feature type="region of interest" description="Disordered" evidence="6">
    <location>
        <begin position="387"/>
        <end position="413"/>
    </location>
</feature>
<dbReference type="OrthoDB" id="5800476at2759"/>
<dbReference type="FunFam" id="1.10.510.10:FF:001123">
    <property type="entry name" value="CK1/CK1/CK1-D protein kinase"/>
    <property type="match status" value="1"/>
</dbReference>
<name>A0A9P9GZS4_FUSSL</name>
<evidence type="ECO:0000256" key="5">
    <source>
        <dbReference type="RuleBase" id="RU000304"/>
    </source>
</evidence>
<dbReference type="SUPFAM" id="SSF56112">
    <property type="entry name" value="Protein kinase-like (PK-like)"/>
    <property type="match status" value="1"/>
</dbReference>
<dbReference type="Proteomes" id="UP000736672">
    <property type="component" value="Unassembled WGS sequence"/>
</dbReference>
<protein>
    <recommendedName>
        <fullName evidence="1">non-specific serine/threonine protein kinase</fullName>
        <ecNumber evidence="1">2.7.11.1</ecNumber>
    </recommendedName>
</protein>
<dbReference type="InterPro" id="IPR008271">
    <property type="entry name" value="Ser/Thr_kinase_AS"/>
</dbReference>
<dbReference type="InterPro" id="IPR017441">
    <property type="entry name" value="Protein_kinase_ATP_BS"/>
</dbReference>
<feature type="domain" description="Protein kinase" evidence="7">
    <location>
        <begin position="65"/>
        <end position="333"/>
    </location>
</feature>
<keyword evidence="9" id="KW-1185">Reference proteome</keyword>
<evidence type="ECO:0000256" key="3">
    <source>
        <dbReference type="ARBA" id="ARBA00022840"/>
    </source>
</evidence>
<keyword evidence="3 4" id="KW-0067">ATP-binding</keyword>
<dbReference type="PANTHER" id="PTHR11909">
    <property type="entry name" value="CASEIN KINASE-RELATED"/>
    <property type="match status" value="1"/>
</dbReference>
<keyword evidence="8" id="KW-0808">Transferase</keyword>
<feature type="binding site" evidence="4">
    <location>
        <position position="94"/>
    </location>
    <ligand>
        <name>ATP</name>
        <dbReference type="ChEBI" id="CHEBI:30616"/>
    </ligand>
</feature>
<dbReference type="InterPro" id="IPR011009">
    <property type="entry name" value="Kinase-like_dom_sf"/>
</dbReference>
<feature type="region of interest" description="Disordered" evidence="6">
    <location>
        <begin position="1"/>
        <end position="41"/>
    </location>
</feature>
<organism evidence="8 9">
    <name type="scientific">Fusarium solani</name>
    <name type="common">Filamentous fungus</name>
    <dbReference type="NCBI Taxonomy" id="169388"/>
    <lineage>
        <taxon>Eukaryota</taxon>
        <taxon>Fungi</taxon>
        <taxon>Dikarya</taxon>
        <taxon>Ascomycota</taxon>
        <taxon>Pezizomycotina</taxon>
        <taxon>Sordariomycetes</taxon>
        <taxon>Hypocreomycetidae</taxon>
        <taxon>Hypocreales</taxon>
        <taxon>Nectriaceae</taxon>
        <taxon>Fusarium</taxon>
        <taxon>Fusarium solani species complex</taxon>
    </lineage>
</organism>
<dbReference type="Gene3D" id="1.10.510.10">
    <property type="entry name" value="Transferase(Phosphotransferase) domain 1"/>
    <property type="match status" value="1"/>
</dbReference>
<evidence type="ECO:0000256" key="2">
    <source>
        <dbReference type="ARBA" id="ARBA00022741"/>
    </source>
</evidence>
<dbReference type="GO" id="GO:0005524">
    <property type="term" value="F:ATP binding"/>
    <property type="evidence" value="ECO:0007669"/>
    <property type="project" value="UniProtKB-UniRule"/>
</dbReference>